<protein>
    <submittedName>
        <fullName evidence="1">Uncharacterized protein</fullName>
    </submittedName>
</protein>
<gene>
    <name evidence="1" type="ORF">E5329_28860</name>
</gene>
<keyword evidence="2" id="KW-1185">Reference proteome</keyword>
<evidence type="ECO:0000313" key="2">
    <source>
        <dbReference type="Proteomes" id="UP000304953"/>
    </source>
</evidence>
<name>A0AC61RLW4_9FIRM</name>
<dbReference type="Proteomes" id="UP000304953">
    <property type="component" value="Unassembled WGS sequence"/>
</dbReference>
<evidence type="ECO:0000313" key="1">
    <source>
        <dbReference type="EMBL" id="TGY85545.1"/>
    </source>
</evidence>
<organism evidence="1 2">
    <name type="scientific">Petralouisia muris</name>
    <dbReference type="NCBI Taxonomy" id="3032872"/>
    <lineage>
        <taxon>Bacteria</taxon>
        <taxon>Bacillati</taxon>
        <taxon>Bacillota</taxon>
        <taxon>Clostridia</taxon>
        <taxon>Lachnospirales</taxon>
        <taxon>Lachnospiraceae</taxon>
        <taxon>Petralouisia</taxon>
    </lineage>
</organism>
<reference evidence="1" key="1">
    <citation type="submission" date="2019-04" db="EMBL/GenBank/DDBJ databases">
        <title>Microbes associate with the intestines of laboratory mice.</title>
        <authorList>
            <person name="Navarre W."/>
            <person name="Wong E."/>
            <person name="Huang K."/>
            <person name="Tropini C."/>
            <person name="Ng K."/>
            <person name="Yu B."/>
        </authorList>
    </citation>
    <scope>NUCLEOTIDE SEQUENCE</scope>
    <source>
        <strain evidence="1">NM01_1-7b</strain>
    </source>
</reference>
<accession>A0AC61RLW4</accession>
<sequence length="107" mass="12339">MQQFVQVDNFIFWKYNECCKSELVIHIKFFGAYWLAEQGLAPKRALLVEIPLIITFLMEHMKHVFERRGDKNMGKKKNAFDALNVILNCIINLSGNMAGDALLTNAF</sequence>
<dbReference type="EMBL" id="SRYA01000182">
    <property type="protein sequence ID" value="TGY85545.1"/>
    <property type="molecule type" value="Genomic_DNA"/>
</dbReference>
<comment type="caution">
    <text evidence="1">The sequence shown here is derived from an EMBL/GenBank/DDBJ whole genome shotgun (WGS) entry which is preliminary data.</text>
</comment>
<proteinExistence type="predicted"/>